<dbReference type="RefSeq" id="WP_367958079.1">
    <property type="nucleotide sequence ID" value="NZ_JBAKFK010000001.1"/>
</dbReference>
<dbReference type="EMBL" id="JBAKFM010000001">
    <property type="protein sequence ID" value="MEX0468418.1"/>
    <property type="molecule type" value="Genomic_DNA"/>
</dbReference>
<feature type="transmembrane region" description="Helical" evidence="1">
    <location>
        <begin position="12"/>
        <end position="32"/>
    </location>
</feature>
<comment type="caution">
    <text evidence="2">The sequence shown here is derived from an EMBL/GenBank/DDBJ whole genome shotgun (WGS) entry which is preliminary data.</text>
</comment>
<evidence type="ECO:0000313" key="2">
    <source>
        <dbReference type="EMBL" id="MEX0468418.1"/>
    </source>
</evidence>
<keyword evidence="1" id="KW-0472">Membrane</keyword>
<keyword evidence="1" id="KW-0812">Transmembrane</keyword>
<accession>A0ABV3T9V8</accession>
<dbReference type="PANTHER" id="PTHR15887:SF1">
    <property type="entry name" value="TRANSMEMBRANE PROTEIN 69"/>
    <property type="match status" value="1"/>
</dbReference>
<name>A0ABV3T9V8_9GAMM</name>
<reference evidence="2 3" key="1">
    <citation type="submission" date="2024-02" db="EMBL/GenBank/DDBJ databases">
        <title>New especies of Spiribacter isolated from saline water.</title>
        <authorList>
            <person name="Leon M.J."/>
            <person name="De La Haba R."/>
            <person name="Sanchez-Porro C."/>
            <person name="Ventosa A."/>
        </authorList>
    </citation>
    <scope>NUCLEOTIDE SEQUENCE [LARGE SCALE GENOMIC DNA]</scope>
    <source>
        <strain evidence="3">ag22IC6-390</strain>
    </source>
</reference>
<organism evidence="2 3">
    <name type="scientific">Spiribacter pallidus</name>
    <dbReference type="NCBI Taxonomy" id="1987936"/>
    <lineage>
        <taxon>Bacteria</taxon>
        <taxon>Pseudomonadati</taxon>
        <taxon>Pseudomonadota</taxon>
        <taxon>Gammaproteobacteria</taxon>
        <taxon>Chromatiales</taxon>
        <taxon>Ectothiorhodospiraceae</taxon>
        <taxon>Spiribacter</taxon>
    </lineage>
</organism>
<feature type="transmembrane region" description="Helical" evidence="1">
    <location>
        <begin position="72"/>
        <end position="104"/>
    </location>
</feature>
<feature type="transmembrane region" description="Helical" evidence="1">
    <location>
        <begin position="38"/>
        <end position="60"/>
    </location>
</feature>
<evidence type="ECO:0000313" key="3">
    <source>
        <dbReference type="Proteomes" id="UP001556709"/>
    </source>
</evidence>
<feature type="transmembrane region" description="Helical" evidence="1">
    <location>
        <begin position="124"/>
        <end position="144"/>
    </location>
</feature>
<evidence type="ECO:0000256" key="1">
    <source>
        <dbReference type="SAM" id="Phobius"/>
    </source>
</evidence>
<dbReference type="InterPro" id="IPR021836">
    <property type="entry name" value="DUF3429"/>
</dbReference>
<dbReference type="Pfam" id="PF11911">
    <property type="entry name" value="DUF3429"/>
    <property type="match status" value="1"/>
</dbReference>
<gene>
    <name evidence="2" type="ORF">V6X73_01530</name>
</gene>
<proteinExistence type="predicted"/>
<keyword evidence="3" id="KW-1185">Reference proteome</keyword>
<keyword evidence="1" id="KW-1133">Transmembrane helix</keyword>
<sequence length="148" mass="15560">MADKLNAGQPPAAAWMGYLGLLPFLAAALGLWVGPAWFAGVLSAYGAVILSFVGAIQWGLASSADHPRADAFYASVVPALVAWLALLLPAWLALPMLALGFVVWRVWEGLNGLSMPRWLGRLRTVLTIGAVISLLGGWLALLPITGKG</sequence>
<dbReference type="Proteomes" id="UP001556709">
    <property type="component" value="Unassembled WGS sequence"/>
</dbReference>
<dbReference type="PANTHER" id="PTHR15887">
    <property type="entry name" value="TRANSMEMBRANE PROTEIN 69"/>
    <property type="match status" value="1"/>
</dbReference>
<protein>
    <submittedName>
        <fullName evidence="2">DUF3429 domain-containing protein</fullName>
    </submittedName>
</protein>